<evidence type="ECO:0000313" key="3">
    <source>
        <dbReference type="Proteomes" id="UP000828612"/>
    </source>
</evidence>
<organism evidence="2 3">
    <name type="scientific">Pseudomonas phage Kopi</name>
    <dbReference type="NCBI Taxonomy" id="2880993"/>
    <lineage>
        <taxon>Viruses</taxon>
        <taxon>Duplodnaviria</taxon>
        <taxon>Heunggongvirae</taxon>
        <taxon>Uroviricota</taxon>
        <taxon>Caudoviricetes</taxon>
        <taxon>Jondennisvirinae</taxon>
        <taxon>Septimatrevirus</taxon>
        <taxon>Septimatrevirus kopi</taxon>
    </lineage>
</organism>
<accession>A0AAE9C119</accession>
<feature type="compositionally biased region" description="Low complexity" evidence="1">
    <location>
        <begin position="30"/>
        <end position="42"/>
    </location>
</feature>
<dbReference type="Proteomes" id="UP000828612">
    <property type="component" value="Segment"/>
</dbReference>
<sequence>MKIDSNIPLPPEDEAPAAEPTKRKPRARKQAAAGKNKAKGPSPAASLLAALKFVAIAQKKAGPTNVQFGHIAHNWAAASDGVLTVAHPIEEDLVACPHTLQFIDALSKVGEELSITQLTANALAVSSGAFRALVPCVGFDDVPITAPDPQCATIDDRIKTAFAAVAGLATDGAPNATYAAVLLQAGSAVATNGAALLEAWHGIDLPPGLMLPKAAASAIAKASKALTGFGYSQSSATFYFEDGSFIKSQLYGERYPNYASVLDVPNLNLWPIPEDFYRGVRAIESFSPNGHVFFEDGAVLSRMHKEEASTYRIEGLPERMGFSAKLLLSVEHAFKKAHFDAETNKVIFYGDNVRGAVMGLDLGTEASYTEQSEDTYINRTSDDPYSDDIPF</sequence>
<proteinExistence type="predicted"/>
<protein>
    <submittedName>
        <fullName evidence="2">Replicative clamp</fullName>
    </submittedName>
</protein>
<keyword evidence="3" id="KW-1185">Reference proteome</keyword>
<feature type="region of interest" description="Disordered" evidence="1">
    <location>
        <begin position="371"/>
        <end position="391"/>
    </location>
</feature>
<gene>
    <name evidence="2" type="ORF">Kopi_005</name>
</gene>
<dbReference type="EMBL" id="OK330455">
    <property type="protein sequence ID" value="UDF60277.1"/>
    <property type="molecule type" value="Genomic_DNA"/>
</dbReference>
<name>A0AAE9C119_9CAUD</name>
<feature type="region of interest" description="Disordered" evidence="1">
    <location>
        <begin position="1"/>
        <end position="42"/>
    </location>
</feature>
<evidence type="ECO:0000313" key="2">
    <source>
        <dbReference type="EMBL" id="UDF60277.1"/>
    </source>
</evidence>
<reference evidence="2 3" key="1">
    <citation type="journal article" date="2021" name="Microbiol. Resour. Announc.">
        <title>Complete Genome Sequences of Bacteriophages Kaya, Guyu, Kopi, and TehO, Which Target Clinical Strains of Pseudomonas aeruginosa.</title>
        <authorList>
            <person name="Loh B."/>
            <person name="Wang X."/>
            <person name="Hua X."/>
            <person name="Luo J."/>
            <person name="Wen T."/>
            <person name="Zhang L."/>
            <person name="Ma L."/>
            <person name="Manohar P."/>
            <person name="Nachimuthu R."/>
            <person name="Grainge I."/>
            <person name="Yu Y."/>
            <person name="Leptihn S."/>
        </authorList>
    </citation>
    <scope>NUCLEOTIDE SEQUENCE [LARGE SCALE GENOMIC DNA]</scope>
</reference>
<evidence type="ECO:0000256" key="1">
    <source>
        <dbReference type="SAM" id="MobiDB-lite"/>
    </source>
</evidence>